<feature type="chain" id="PRO_5010867121" evidence="1">
    <location>
        <begin position="24"/>
        <end position="139"/>
    </location>
</feature>
<gene>
    <name evidence="2" type="ORF">SAMN02982917_2843</name>
</gene>
<organism evidence="2 3">
    <name type="scientific">Azospirillum oryzae</name>
    <dbReference type="NCBI Taxonomy" id="286727"/>
    <lineage>
        <taxon>Bacteria</taxon>
        <taxon>Pseudomonadati</taxon>
        <taxon>Pseudomonadota</taxon>
        <taxon>Alphaproteobacteria</taxon>
        <taxon>Rhodospirillales</taxon>
        <taxon>Azospirillaceae</taxon>
        <taxon>Azospirillum</taxon>
    </lineage>
</organism>
<protein>
    <submittedName>
        <fullName evidence="2">Uncharacterized protein</fullName>
    </submittedName>
</protein>
<evidence type="ECO:0000313" key="3">
    <source>
        <dbReference type="Proteomes" id="UP000192936"/>
    </source>
</evidence>
<dbReference type="RefSeq" id="WP_085086316.1">
    <property type="nucleotide sequence ID" value="NZ_FXAK01000005.1"/>
</dbReference>
<keyword evidence="1" id="KW-0732">Signal</keyword>
<feature type="signal peptide" evidence="1">
    <location>
        <begin position="1"/>
        <end position="23"/>
    </location>
</feature>
<dbReference type="AlphaFoldDB" id="A0A1X7FGB5"/>
<evidence type="ECO:0000313" key="2">
    <source>
        <dbReference type="EMBL" id="SMF51681.1"/>
    </source>
</evidence>
<proteinExistence type="predicted"/>
<dbReference type="Proteomes" id="UP000192936">
    <property type="component" value="Unassembled WGS sequence"/>
</dbReference>
<reference evidence="2 3" key="1">
    <citation type="submission" date="2017-04" db="EMBL/GenBank/DDBJ databases">
        <authorList>
            <person name="Afonso C.L."/>
            <person name="Miller P.J."/>
            <person name="Scott M.A."/>
            <person name="Spackman E."/>
            <person name="Goraichik I."/>
            <person name="Dimitrov K.M."/>
            <person name="Suarez D.L."/>
            <person name="Swayne D.E."/>
        </authorList>
    </citation>
    <scope>NUCLEOTIDE SEQUENCE [LARGE SCALE GENOMIC DNA]</scope>
    <source>
        <strain evidence="2 3">A2P</strain>
    </source>
</reference>
<evidence type="ECO:0000256" key="1">
    <source>
        <dbReference type="SAM" id="SignalP"/>
    </source>
</evidence>
<name>A0A1X7FGB5_9PROT</name>
<dbReference type="PROSITE" id="PS51257">
    <property type="entry name" value="PROKAR_LIPOPROTEIN"/>
    <property type="match status" value="1"/>
</dbReference>
<dbReference type="STRING" id="286727.SAMN02982917_2843"/>
<sequence length="139" mass="14385">MTHPFSRRRLAAAMLLPVLLAGAGCAPLGGDKSAAILEQVADGDYDVGIRYPSKRTRYVMIVEDDEESFAITNRAAAGRNMAGRDTAVSVAIPAEEPAAPQRNDRVLAPCAGSAGNWYRHTPAGYVCAGQPGAASAAGG</sequence>
<accession>A0A1X7FGB5</accession>
<dbReference type="OrthoDB" id="7307298at2"/>
<dbReference type="EMBL" id="FXAK01000005">
    <property type="protein sequence ID" value="SMF51681.1"/>
    <property type="molecule type" value="Genomic_DNA"/>
</dbReference>